<dbReference type="InterPro" id="IPR005829">
    <property type="entry name" value="Sugar_transporter_CS"/>
</dbReference>
<dbReference type="PROSITE" id="PS00217">
    <property type="entry name" value="SUGAR_TRANSPORT_2"/>
    <property type="match status" value="1"/>
</dbReference>
<feature type="transmembrane region" description="Helical" evidence="5">
    <location>
        <begin position="201"/>
        <end position="221"/>
    </location>
</feature>
<feature type="transmembrane region" description="Helical" evidence="5">
    <location>
        <begin position="441"/>
        <end position="460"/>
    </location>
</feature>
<proteinExistence type="predicted"/>
<organism evidence="7 8">
    <name type="scientific">Crossiella equi</name>
    <dbReference type="NCBI Taxonomy" id="130796"/>
    <lineage>
        <taxon>Bacteria</taxon>
        <taxon>Bacillati</taxon>
        <taxon>Actinomycetota</taxon>
        <taxon>Actinomycetes</taxon>
        <taxon>Pseudonocardiales</taxon>
        <taxon>Pseudonocardiaceae</taxon>
        <taxon>Crossiella</taxon>
    </lineage>
</organism>
<dbReference type="InterPro" id="IPR005828">
    <property type="entry name" value="MFS_sugar_transport-like"/>
</dbReference>
<dbReference type="PANTHER" id="PTHR23508:SF10">
    <property type="entry name" value="CARBOXYLIC ACID TRANSPORTER PROTEIN HOMOLOG"/>
    <property type="match status" value="1"/>
</dbReference>
<dbReference type="InterPro" id="IPR020846">
    <property type="entry name" value="MFS_dom"/>
</dbReference>
<evidence type="ECO:0000256" key="5">
    <source>
        <dbReference type="SAM" id="Phobius"/>
    </source>
</evidence>
<dbReference type="Gene3D" id="1.20.1250.20">
    <property type="entry name" value="MFS general substrate transporter like domains"/>
    <property type="match status" value="1"/>
</dbReference>
<accession>A0ABS5A8J3</accession>
<keyword evidence="2 5" id="KW-0812">Transmembrane</keyword>
<evidence type="ECO:0000313" key="7">
    <source>
        <dbReference type="EMBL" id="MBP2472905.1"/>
    </source>
</evidence>
<evidence type="ECO:0000256" key="3">
    <source>
        <dbReference type="ARBA" id="ARBA00022989"/>
    </source>
</evidence>
<gene>
    <name evidence="7" type="ORF">JOF53_001777</name>
</gene>
<evidence type="ECO:0000256" key="1">
    <source>
        <dbReference type="ARBA" id="ARBA00004651"/>
    </source>
</evidence>
<dbReference type="RefSeq" id="WP_086787578.1">
    <property type="nucleotide sequence ID" value="NZ_JAGIOO010000001.1"/>
</dbReference>
<dbReference type="Proteomes" id="UP001519363">
    <property type="component" value="Unassembled WGS sequence"/>
</dbReference>
<feature type="transmembrane region" description="Helical" evidence="5">
    <location>
        <begin position="318"/>
        <end position="340"/>
    </location>
</feature>
<feature type="transmembrane region" description="Helical" evidence="5">
    <location>
        <begin position="67"/>
        <end position="92"/>
    </location>
</feature>
<feature type="transmembrane region" description="Helical" evidence="5">
    <location>
        <begin position="288"/>
        <end position="306"/>
    </location>
</feature>
<keyword evidence="4 5" id="KW-0472">Membrane</keyword>
<feature type="transmembrane region" description="Helical" evidence="5">
    <location>
        <begin position="104"/>
        <end position="122"/>
    </location>
</feature>
<dbReference type="EMBL" id="JAGIOO010000001">
    <property type="protein sequence ID" value="MBP2472905.1"/>
    <property type="molecule type" value="Genomic_DNA"/>
</dbReference>
<evidence type="ECO:0000313" key="8">
    <source>
        <dbReference type="Proteomes" id="UP001519363"/>
    </source>
</evidence>
<evidence type="ECO:0000259" key="6">
    <source>
        <dbReference type="PROSITE" id="PS50850"/>
    </source>
</evidence>
<dbReference type="PANTHER" id="PTHR23508">
    <property type="entry name" value="CARBOXYLIC ACID TRANSPORTER PROTEIN HOMOLOG"/>
    <property type="match status" value="1"/>
</dbReference>
<feature type="transmembrane region" description="Helical" evidence="5">
    <location>
        <begin position="352"/>
        <end position="371"/>
    </location>
</feature>
<feature type="transmembrane region" description="Helical" evidence="5">
    <location>
        <begin position="411"/>
        <end position="435"/>
    </location>
</feature>
<feature type="transmembrane region" description="Helical" evidence="5">
    <location>
        <begin position="24"/>
        <end position="47"/>
    </location>
</feature>
<evidence type="ECO:0000256" key="2">
    <source>
        <dbReference type="ARBA" id="ARBA00022692"/>
    </source>
</evidence>
<feature type="transmembrane region" description="Helical" evidence="5">
    <location>
        <begin position="128"/>
        <end position="147"/>
    </location>
</feature>
<feature type="domain" description="Major facilitator superfamily (MFS) profile" evidence="6">
    <location>
        <begin position="29"/>
        <end position="466"/>
    </location>
</feature>
<comment type="caution">
    <text evidence="7">The sequence shown here is derived from an EMBL/GenBank/DDBJ whole genome shotgun (WGS) entry which is preliminary data.</text>
</comment>
<dbReference type="CDD" id="cd17316">
    <property type="entry name" value="MFS_SV2_like"/>
    <property type="match status" value="1"/>
</dbReference>
<feature type="transmembrane region" description="Helical" evidence="5">
    <location>
        <begin position="377"/>
        <end position="399"/>
    </location>
</feature>
<dbReference type="InterPro" id="IPR036259">
    <property type="entry name" value="MFS_trans_sf"/>
</dbReference>
<protein>
    <submittedName>
        <fullName evidence="7">MFS family permease</fullName>
    </submittedName>
</protein>
<dbReference type="Pfam" id="PF00083">
    <property type="entry name" value="Sugar_tr"/>
    <property type="match status" value="1"/>
</dbReference>
<keyword evidence="8" id="KW-1185">Reference proteome</keyword>
<dbReference type="PROSITE" id="PS50850">
    <property type="entry name" value="MFS"/>
    <property type="match status" value="1"/>
</dbReference>
<sequence length="474" mass="49927">MPDVSSPPTAARLLARLDRLPRSAVAYATTGIAGLALFFAFYGNFAINVSFIQTCAAVVPGCTPETAQGWLTLPVVLYLVGYVFGAVVLAALSDRIGRPRGLRLALLCGVLGSLLTSVATSYELFTLGRALTGITLGGALPIANTYIGELAPARERARYTAISFAACAAGAMAGIWAGLVATTPPAPFPDGLPFALGADGGWRWMYAVAVLLGITALVASLRLPESPRWLLEHGRLAEATAVVATFELRARRRGPLPEPTAELTLPEHTTGRAAYRELLGEARYRRRVLLLTAMWFTGYATVFAYSTGSTVVLTSLGFTPPVAGTISAVGGIGFLVQGLFSARFSERLERRHWLPVGAALTVLGSVLVAALGDSLPWAFLGSFLVFFGFNVWVPPTLALSAESFPTRVRSAGFGLVDGLGVLGGMAGILVIAPLVPRLSPLAALLLISSFLVVSAVLAQFTPRTRNRVLEDVSP</sequence>
<name>A0ABS5A8J3_9PSEU</name>
<dbReference type="SUPFAM" id="SSF103473">
    <property type="entry name" value="MFS general substrate transporter"/>
    <property type="match status" value="1"/>
</dbReference>
<comment type="subcellular location">
    <subcellularLocation>
        <location evidence="1">Cell membrane</location>
        <topology evidence="1">Multi-pass membrane protein</topology>
    </subcellularLocation>
</comment>
<keyword evidence="3 5" id="KW-1133">Transmembrane helix</keyword>
<feature type="transmembrane region" description="Helical" evidence="5">
    <location>
        <begin position="159"/>
        <end position="181"/>
    </location>
</feature>
<reference evidence="7 8" key="1">
    <citation type="submission" date="2021-03" db="EMBL/GenBank/DDBJ databases">
        <title>Sequencing the genomes of 1000 actinobacteria strains.</title>
        <authorList>
            <person name="Klenk H.-P."/>
        </authorList>
    </citation>
    <scope>NUCLEOTIDE SEQUENCE [LARGE SCALE GENOMIC DNA]</scope>
    <source>
        <strain evidence="7 8">DSM 44580</strain>
    </source>
</reference>
<evidence type="ECO:0000256" key="4">
    <source>
        <dbReference type="ARBA" id="ARBA00023136"/>
    </source>
</evidence>